<sequence length="96" mass="11095">MAFEKETKTKNENFGFSDNPDISTALAQSKKLDKADHLHALNDLSNLSKNRRKKSNSKLATYYIDSERRDKFQRIAEERGYRSASELLRDVIDNLS</sequence>
<dbReference type="Proteomes" id="UP000216316">
    <property type="component" value="Unassembled WGS sequence"/>
</dbReference>
<accession>A0A256LJR2</accession>
<evidence type="ECO:0000313" key="4">
    <source>
        <dbReference type="Proteomes" id="UP000215828"/>
    </source>
</evidence>
<gene>
    <name evidence="2" type="ORF">CBF53_00765</name>
    <name evidence="3" type="ORF">CBF70_01350</name>
</gene>
<reference evidence="3 4" key="1">
    <citation type="submission" date="2017-04" db="EMBL/GenBank/DDBJ databases">
        <authorList>
            <person name="Afonso C.L."/>
            <person name="Miller P.J."/>
            <person name="Scott M.A."/>
            <person name="Spackman E."/>
            <person name="Goraichik I."/>
            <person name="Dimitrov K.M."/>
            <person name="Suarez D.L."/>
            <person name="Swayne D.E."/>
        </authorList>
    </citation>
    <scope>NUCLEOTIDE SEQUENCE [LARGE SCALE GENOMIC DNA]</scope>
    <source>
        <strain evidence="3 4">609q</strain>
    </source>
</reference>
<reference evidence="2" key="2">
    <citation type="submission" date="2017-05" db="EMBL/GenBank/DDBJ databases">
        <authorList>
            <person name="Lin X.B."/>
            <person name="Stothard P."/>
            <person name="Tasseva G."/>
            <person name="Walter J."/>
        </authorList>
    </citation>
    <scope>NUCLEOTIDE SEQUENCE</scope>
    <source>
        <strain evidence="2">609u</strain>
    </source>
</reference>
<reference evidence="4 5" key="3">
    <citation type="submission" date="2017-09" db="EMBL/GenBank/DDBJ databases">
        <title>Tripartite evolution among Lactobacillus johnsonii, Lactobacillus taiwanensis, Lactobacillus reuteri and their rodent host.</title>
        <authorList>
            <person name="Wang T."/>
            <person name="Knowles S."/>
            <person name="Cheng C."/>
        </authorList>
    </citation>
    <scope>NUCLEOTIDE SEQUENCE [LARGE SCALE GENOMIC DNA]</scope>
    <source>
        <strain evidence="3 4">609q</strain>
        <strain evidence="2 5">609u</strain>
    </source>
</reference>
<protein>
    <recommendedName>
        <fullName evidence="6">CopG family transcriptional regulator</fullName>
    </recommendedName>
</protein>
<keyword evidence="5" id="KW-1185">Reference proteome</keyword>
<dbReference type="RefSeq" id="WP_094496821.1">
    <property type="nucleotide sequence ID" value="NZ_NGNV01000002.1"/>
</dbReference>
<dbReference type="EMBL" id="NGNV01000002">
    <property type="protein sequence ID" value="OYR89050.1"/>
    <property type="molecule type" value="Genomic_DNA"/>
</dbReference>
<dbReference type="Proteomes" id="UP000215828">
    <property type="component" value="Unassembled WGS sequence"/>
</dbReference>
<feature type="region of interest" description="Disordered" evidence="1">
    <location>
        <begin position="1"/>
        <end position="20"/>
    </location>
</feature>
<name>A0A256LJR2_9LACO</name>
<dbReference type="EMBL" id="NGNX01000003">
    <property type="protein sequence ID" value="OYR93266.1"/>
    <property type="molecule type" value="Genomic_DNA"/>
</dbReference>
<evidence type="ECO:0008006" key="6">
    <source>
        <dbReference type="Google" id="ProtNLM"/>
    </source>
</evidence>
<evidence type="ECO:0000313" key="5">
    <source>
        <dbReference type="Proteomes" id="UP000216316"/>
    </source>
</evidence>
<organism evidence="3 4">
    <name type="scientific">Lactobacillus taiwanensis</name>
    <dbReference type="NCBI Taxonomy" id="508451"/>
    <lineage>
        <taxon>Bacteria</taxon>
        <taxon>Bacillati</taxon>
        <taxon>Bacillota</taxon>
        <taxon>Bacilli</taxon>
        <taxon>Lactobacillales</taxon>
        <taxon>Lactobacillaceae</taxon>
        <taxon>Lactobacillus</taxon>
    </lineage>
</organism>
<feature type="compositionally biased region" description="Basic and acidic residues" evidence="1">
    <location>
        <begin position="1"/>
        <end position="11"/>
    </location>
</feature>
<evidence type="ECO:0000256" key="1">
    <source>
        <dbReference type="SAM" id="MobiDB-lite"/>
    </source>
</evidence>
<evidence type="ECO:0000313" key="2">
    <source>
        <dbReference type="EMBL" id="OYR89050.1"/>
    </source>
</evidence>
<dbReference type="AlphaFoldDB" id="A0A256LJR2"/>
<proteinExistence type="predicted"/>
<comment type="caution">
    <text evidence="3">The sequence shown here is derived from an EMBL/GenBank/DDBJ whole genome shotgun (WGS) entry which is preliminary data.</text>
</comment>
<evidence type="ECO:0000313" key="3">
    <source>
        <dbReference type="EMBL" id="OYR93266.1"/>
    </source>
</evidence>